<dbReference type="EMBL" id="MN739920">
    <property type="protein sequence ID" value="QHT77699.1"/>
    <property type="molecule type" value="Genomic_DNA"/>
</dbReference>
<sequence>MEKRINKKIELYVTLFKDKIRDKITELNLNDKEKINDLLEFVYEYERFTLGKEDLNKRKRIKNSIPSLNRCIAKRANGEQCTRRRKDDCEFCGTHYKGTPNGLMQNQLECSEINSMQKLEVFAEEIKGIVYYVDKFTNVYKTEDILSEKQNPEIIAKYVLTDDNKYTIPEFGLV</sequence>
<proteinExistence type="predicted"/>
<accession>A0A6C0HB12</accession>
<protein>
    <submittedName>
        <fullName evidence="1">Uncharacterized protein</fullName>
    </submittedName>
</protein>
<organism evidence="1">
    <name type="scientific">viral metagenome</name>
    <dbReference type="NCBI Taxonomy" id="1070528"/>
    <lineage>
        <taxon>unclassified sequences</taxon>
        <taxon>metagenomes</taxon>
        <taxon>organismal metagenomes</taxon>
    </lineage>
</organism>
<dbReference type="AlphaFoldDB" id="A0A6C0HB12"/>
<reference evidence="1" key="1">
    <citation type="journal article" date="2020" name="Nature">
        <title>Giant virus diversity and host interactions through global metagenomics.</title>
        <authorList>
            <person name="Schulz F."/>
            <person name="Roux S."/>
            <person name="Paez-Espino D."/>
            <person name="Jungbluth S."/>
            <person name="Walsh D.A."/>
            <person name="Denef V.J."/>
            <person name="McMahon K.D."/>
            <person name="Konstantinidis K.T."/>
            <person name="Eloe-Fadrosh E.A."/>
            <person name="Kyrpides N.C."/>
            <person name="Woyke T."/>
        </authorList>
    </citation>
    <scope>NUCLEOTIDE SEQUENCE</scope>
    <source>
        <strain evidence="1">GVMAG-M-3300023179-90</strain>
    </source>
</reference>
<name>A0A6C0HB12_9ZZZZ</name>
<evidence type="ECO:0000313" key="1">
    <source>
        <dbReference type="EMBL" id="QHT77699.1"/>
    </source>
</evidence>